<feature type="chain" id="PRO_5045641496" evidence="10">
    <location>
        <begin position="25"/>
        <end position="1082"/>
    </location>
</feature>
<dbReference type="SUPFAM" id="SSF56935">
    <property type="entry name" value="Porins"/>
    <property type="match status" value="1"/>
</dbReference>
<proteinExistence type="inferred from homology"/>
<keyword evidence="7 8" id="KW-0998">Cell outer membrane</keyword>
<dbReference type="Gene3D" id="2.60.40.1120">
    <property type="entry name" value="Carboxypeptidase-like, regulatory domain"/>
    <property type="match status" value="1"/>
</dbReference>
<dbReference type="SUPFAM" id="SSF49464">
    <property type="entry name" value="Carboxypeptidase regulatory domain-like"/>
    <property type="match status" value="1"/>
</dbReference>
<evidence type="ECO:0000256" key="4">
    <source>
        <dbReference type="ARBA" id="ARBA00022692"/>
    </source>
</evidence>
<feature type="signal peptide" evidence="10">
    <location>
        <begin position="1"/>
        <end position="24"/>
    </location>
</feature>
<dbReference type="Pfam" id="PF13715">
    <property type="entry name" value="CarbopepD_reg_2"/>
    <property type="match status" value="1"/>
</dbReference>
<evidence type="ECO:0000256" key="8">
    <source>
        <dbReference type="PROSITE-ProRule" id="PRU01360"/>
    </source>
</evidence>
<keyword evidence="4 8" id="KW-0812">Transmembrane</keyword>
<dbReference type="EMBL" id="JAJNEC010000005">
    <property type="protein sequence ID" value="MCD2423911.1"/>
    <property type="molecule type" value="Genomic_DNA"/>
</dbReference>
<dbReference type="InterPro" id="IPR023997">
    <property type="entry name" value="TonB-dep_OMP_SusC/RagA_CS"/>
</dbReference>
<dbReference type="Proteomes" id="UP001199816">
    <property type="component" value="Unassembled WGS sequence"/>
</dbReference>
<dbReference type="Gene3D" id="2.40.170.20">
    <property type="entry name" value="TonB-dependent receptor, beta-barrel domain"/>
    <property type="match status" value="1"/>
</dbReference>
<keyword evidence="13" id="KW-0675">Receptor</keyword>
<dbReference type="InterPro" id="IPR000531">
    <property type="entry name" value="Beta-barrel_TonB"/>
</dbReference>
<evidence type="ECO:0000259" key="12">
    <source>
        <dbReference type="Pfam" id="PF07715"/>
    </source>
</evidence>
<dbReference type="Pfam" id="PF07715">
    <property type="entry name" value="Plug"/>
    <property type="match status" value="1"/>
</dbReference>
<keyword evidence="6 8" id="KW-0472">Membrane</keyword>
<comment type="subcellular location">
    <subcellularLocation>
        <location evidence="1 8">Cell outer membrane</location>
        <topology evidence="1 8">Multi-pass membrane protein</topology>
    </subcellularLocation>
</comment>
<keyword evidence="3 8" id="KW-1134">Transmembrane beta strand</keyword>
<dbReference type="PROSITE" id="PS52016">
    <property type="entry name" value="TONB_DEPENDENT_REC_3"/>
    <property type="match status" value="1"/>
</dbReference>
<comment type="caution">
    <text evidence="13">The sequence shown here is derived from an EMBL/GenBank/DDBJ whole genome shotgun (WGS) entry which is preliminary data.</text>
</comment>
<sequence length="1082" mass="118613">MKRMKAFCLLLVLFCPVFMLHSFSQTKTVIGTVTDDKSSPIPNVSVVLKGATSGTATDAEGKFSIAAKAGDELEFSSVGFKTVTLKANLTAPMTVQLTADVSSLTDVVVIGYGTARKKDLTGSVAVVDMKELKQQPAASPLEALQGKAAGVQIVNDGSPGATPQVRIRGFSTISNNDPLYIIDGMPYQGKLSWLNSNDIESMQVLKDASAASIYGSRANNGVVIVTTRKGKSGAPRVNLDIYYGSQNPNRGRFPKYLNPQQFAEFLYAGYKNAGLSIANDYYGSDPNHPTLPEYLLAGGTYGQKITPAMADPSRYNYSMDGKTFYQITKANQTGTDWYRTITQNAPIQNYQLGVSGGGEKANYAVSGGYMNQEGIVRYTGFKRYTIRANTNFTVLDGRLQLGENIQYSRTQNQGFATNVNTAGSYMGEGSPIGWAYRIQTIIPVYDIMGNFAGSRGNLLGNAENPMAALYRARDNVSTSNQFFGSAFADLKILEFLHLKTTYGVRYETYNGVTVGYPNPERAEGSYNNHTFSENMGWGTDWTWSNTLTYKKSFNEKHDLTAMVGTEAVKAWGRYLTGSANGYFLMGDMNYYYMNTATSTPVAKNNDPITQPNSLFSIFGRVDYGYLDRYLISGTLRRDGSSRFGPNNKYGNFPAVSLAWRVSNEAFMKSVTWVDDLKLRAGWGVTGNQSIPDFQYLKLLQASINSANYPINGTGLSSGVWTYSYDNPDIKWEQAQSLNVGIDFTLLRHKLDGSFDVYNKKTVDMLYKLDLPAQAIGGGSSPYVNLGEMSNKGFELVLNYHYASPANNNPFTFDAGVNFSRNINKLVSLREGVKKVNMLTNRSVIPSVIMAGLPFGAFYGYKVEGIFKTDQEISGAAKQTGAHLGGFRYADVSGPDGKPDGIIDDQDLTFIGSPHPDFIYGLNLNASYSNFDISLAFNGSQGNKIFDFTRLYTDLSLFDGAVSDRMLNAWSPENPNSDIPAPNRNRPAIEMLSNSYFVQDGSYLKLKLVQIGYNFKPGGAFKDKIKNLRLYVSGTNLFTVTKYSGLDPEVTSSPGVGTYTAPGVDLGMYPMSRQYLVGLNVTF</sequence>
<dbReference type="InterPro" id="IPR008969">
    <property type="entry name" value="CarboxyPept-like_regulatory"/>
</dbReference>
<keyword evidence="5 9" id="KW-0798">TonB box</keyword>
<keyword evidence="2 8" id="KW-0813">Transport</keyword>
<dbReference type="InterPro" id="IPR037066">
    <property type="entry name" value="Plug_dom_sf"/>
</dbReference>
<dbReference type="InterPro" id="IPR036942">
    <property type="entry name" value="Beta-barrel_TonB_sf"/>
</dbReference>
<evidence type="ECO:0000259" key="11">
    <source>
        <dbReference type="Pfam" id="PF00593"/>
    </source>
</evidence>
<keyword evidence="14" id="KW-1185">Reference proteome</keyword>
<dbReference type="RefSeq" id="WP_231005169.1">
    <property type="nucleotide sequence ID" value="NZ_JAJNEC010000005.1"/>
</dbReference>
<accession>A0ABS8PS61</accession>
<evidence type="ECO:0000256" key="9">
    <source>
        <dbReference type="RuleBase" id="RU003357"/>
    </source>
</evidence>
<evidence type="ECO:0000256" key="2">
    <source>
        <dbReference type="ARBA" id="ARBA00022448"/>
    </source>
</evidence>
<protein>
    <submittedName>
        <fullName evidence="13">TonB-dependent receptor</fullName>
    </submittedName>
</protein>
<feature type="domain" description="TonB-dependent receptor plug" evidence="12">
    <location>
        <begin position="117"/>
        <end position="222"/>
    </location>
</feature>
<dbReference type="NCBIfam" id="TIGR04056">
    <property type="entry name" value="OMP_RagA_SusC"/>
    <property type="match status" value="1"/>
</dbReference>
<reference evidence="13 14" key="1">
    <citation type="submission" date="2021-11" db="EMBL/GenBank/DDBJ databases">
        <title>Genomic of Niabella pedocola.</title>
        <authorList>
            <person name="Wu T."/>
        </authorList>
    </citation>
    <scope>NUCLEOTIDE SEQUENCE [LARGE SCALE GENOMIC DNA]</scope>
    <source>
        <strain evidence="13 14">JCM 31011</strain>
    </source>
</reference>
<evidence type="ECO:0000256" key="1">
    <source>
        <dbReference type="ARBA" id="ARBA00004571"/>
    </source>
</evidence>
<evidence type="ECO:0000256" key="6">
    <source>
        <dbReference type="ARBA" id="ARBA00023136"/>
    </source>
</evidence>
<organism evidence="13 14">
    <name type="scientific">Niabella pedocola</name>
    <dbReference type="NCBI Taxonomy" id="1752077"/>
    <lineage>
        <taxon>Bacteria</taxon>
        <taxon>Pseudomonadati</taxon>
        <taxon>Bacteroidota</taxon>
        <taxon>Chitinophagia</taxon>
        <taxon>Chitinophagales</taxon>
        <taxon>Chitinophagaceae</taxon>
        <taxon>Niabella</taxon>
    </lineage>
</organism>
<feature type="domain" description="TonB-dependent receptor-like beta-barrel" evidence="11">
    <location>
        <begin position="581"/>
        <end position="890"/>
    </location>
</feature>
<dbReference type="InterPro" id="IPR023996">
    <property type="entry name" value="TonB-dep_OMP_SusC/RagA"/>
</dbReference>
<dbReference type="InterPro" id="IPR039426">
    <property type="entry name" value="TonB-dep_rcpt-like"/>
</dbReference>
<evidence type="ECO:0000256" key="5">
    <source>
        <dbReference type="ARBA" id="ARBA00023077"/>
    </source>
</evidence>
<gene>
    <name evidence="13" type="ORF">LQ567_14130</name>
</gene>
<evidence type="ECO:0000256" key="10">
    <source>
        <dbReference type="SAM" id="SignalP"/>
    </source>
</evidence>
<dbReference type="NCBIfam" id="TIGR04057">
    <property type="entry name" value="SusC_RagA_signa"/>
    <property type="match status" value="1"/>
</dbReference>
<dbReference type="Pfam" id="PF00593">
    <property type="entry name" value="TonB_dep_Rec_b-barrel"/>
    <property type="match status" value="1"/>
</dbReference>
<evidence type="ECO:0000313" key="14">
    <source>
        <dbReference type="Proteomes" id="UP001199816"/>
    </source>
</evidence>
<dbReference type="Gene3D" id="2.170.130.10">
    <property type="entry name" value="TonB-dependent receptor, plug domain"/>
    <property type="match status" value="1"/>
</dbReference>
<evidence type="ECO:0000256" key="7">
    <source>
        <dbReference type="ARBA" id="ARBA00023237"/>
    </source>
</evidence>
<name>A0ABS8PS61_9BACT</name>
<evidence type="ECO:0000313" key="13">
    <source>
        <dbReference type="EMBL" id="MCD2423911.1"/>
    </source>
</evidence>
<comment type="similarity">
    <text evidence="8 9">Belongs to the TonB-dependent receptor family.</text>
</comment>
<keyword evidence="10" id="KW-0732">Signal</keyword>
<dbReference type="InterPro" id="IPR012910">
    <property type="entry name" value="Plug_dom"/>
</dbReference>
<evidence type="ECO:0000256" key="3">
    <source>
        <dbReference type="ARBA" id="ARBA00022452"/>
    </source>
</evidence>